<evidence type="ECO:0000313" key="2">
    <source>
        <dbReference type="EMBL" id="KAH3875367.1"/>
    </source>
</evidence>
<reference evidence="2" key="1">
    <citation type="journal article" date="2019" name="bioRxiv">
        <title>The Genome of the Zebra Mussel, Dreissena polymorpha: A Resource for Invasive Species Research.</title>
        <authorList>
            <person name="McCartney M.A."/>
            <person name="Auch B."/>
            <person name="Kono T."/>
            <person name="Mallez S."/>
            <person name="Zhang Y."/>
            <person name="Obille A."/>
            <person name="Becker A."/>
            <person name="Abrahante J.E."/>
            <person name="Garbe J."/>
            <person name="Badalamenti J.P."/>
            <person name="Herman A."/>
            <person name="Mangelson H."/>
            <person name="Liachko I."/>
            <person name="Sullivan S."/>
            <person name="Sone E.D."/>
            <person name="Koren S."/>
            <person name="Silverstein K.A.T."/>
            <person name="Beckman K.B."/>
            <person name="Gohl D.M."/>
        </authorList>
    </citation>
    <scope>NUCLEOTIDE SEQUENCE</scope>
    <source>
        <strain evidence="2">Duluth1</strain>
        <tissue evidence="2">Whole animal</tissue>
    </source>
</reference>
<feature type="compositionally biased region" description="Polar residues" evidence="1">
    <location>
        <begin position="1"/>
        <end position="12"/>
    </location>
</feature>
<sequence length="144" mass="16697">MEFMSRNDNSRQNPEKKEKLKFKGKTHQTRTLNDYLKNLHRKYIGENPDVKLSFASFCRIRPNYIKLTSFTAWSSCLCTKHQHVAVCLKALKSSGLDIPFNPETVIKEESHMGAVRMNMTGKLKYSQWKRVTVGDKGRTAEQGW</sequence>
<dbReference type="Proteomes" id="UP000828390">
    <property type="component" value="Unassembled WGS sequence"/>
</dbReference>
<evidence type="ECO:0000256" key="1">
    <source>
        <dbReference type="SAM" id="MobiDB-lite"/>
    </source>
</evidence>
<comment type="caution">
    <text evidence="2">The sequence shown here is derived from an EMBL/GenBank/DDBJ whole genome shotgun (WGS) entry which is preliminary data.</text>
</comment>
<gene>
    <name evidence="2" type="ORF">DPMN_038630</name>
</gene>
<proteinExistence type="predicted"/>
<evidence type="ECO:0000313" key="3">
    <source>
        <dbReference type="Proteomes" id="UP000828390"/>
    </source>
</evidence>
<keyword evidence="3" id="KW-1185">Reference proteome</keyword>
<name>A0A9D4MHD1_DREPO</name>
<reference evidence="2" key="2">
    <citation type="submission" date="2020-11" db="EMBL/GenBank/DDBJ databases">
        <authorList>
            <person name="McCartney M.A."/>
            <person name="Auch B."/>
            <person name="Kono T."/>
            <person name="Mallez S."/>
            <person name="Becker A."/>
            <person name="Gohl D.M."/>
            <person name="Silverstein K.A.T."/>
            <person name="Koren S."/>
            <person name="Bechman K.B."/>
            <person name="Herman A."/>
            <person name="Abrahante J.E."/>
            <person name="Garbe J."/>
        </authorList>
    </citation>
    <scope>NUCLEOTIDE SEQUENCE</scope>
    <source>
        <strain evidence="2">Duluth1</strain>
        <tissue evidence="2">Whole animal</tissue>
    </source>
</reference>
<protein>
    <submittedName>
        <fullName evidence="2">Uncharacterized protein</fullName>
    </submittedName>
</protein>
<organism evidence="2 3">
    <name type="scientific">Dreissena polymorpha</name>
    <name type="common">Zebra mussel</name>
    <name type="synonym">Mytilus polymorpha</name>
    <dbReference type="NCBI Taxonomy" id="45954"/>
    <lineage>
        <taxon>Eukaryota</taxon>
        <taxon>Metazoa</taxon>
        <taxon>Spiralia</taxon>
        <taxon>Lophotrochozoa</taxon>
        <taxon>Mollusca</taxon>
        <taxon>Bivalvia</taxon>
        <taxon>Autobranchia</taxon>
        <taxon>Heteroconchia</taxon>
        <taxon>Euheterodonta</taxon>
        <taxon>Imparidentia</taxon>
        <taxon>Neoheterodontei</taxon>
        <taxon>Myida</taxon>
        <taxon>Dreissenoidea</taxon>
        <taxon>Dreissenidae</taxon>
        <taxon>Dreissena</taxon>
    </lineage>
</organism>
<accession>A0A9D4MHD1</accession>
<feature type="region of interest" description="Disordered" evidence="1">
    <location>
        <begin position="1"/>
        <end position="24"/>
    </location>
</feature>
<dbReference type="EMBL" id="JAIWYP010000002">
    <property type="protein sequence ID" value="KAH3875367.1"/>
    <property type="molecule type" value="Genomic_DNA"/>
</dbReference>
<dbReference type="AlphaFoldDB" id="A0A9D4MHD1"/>